<dbReference type="InterPro" id="IPR006137">
    <property type="entry name" value="NADH_UbQ_OxRdtase-like_20kDa"/>
</dbReference>
<dbReference type="InterPro" id="IPR037024">
    <property type="entry name" value="NiFe_Hase_small_N_sf"/>
</dbReference>
<proteinExistence type="predicted"/>
<organism evidence="3 4">
    <name type="scientific">Natronogracilivirga saccharolytica</name>
    <dbReference type="NCBI Taxonomy" id="2812953"/>
    <lineage>
        <taxon>Bacteria</taxon>
        <taxon>Pseudomonadati</taxon>
        <taxon>Balneolota</taxon>
        <taxon>Balneolia</taxon>
        <taxon>Balneolales</taxon>
        <taxon>Cyclonatronaceae</taxon>
        <taxon>Natronogracilivirga</taxon>
    </lineage>
</organism>
<dbReference type="InterPro" id="IPR051349">
    <property type="entry name" value="Hydrogenase_assoc-protein"/>
</dbReference>
<dbReference type="GO" id="GO:0051536">
    <property type="term" value="F:iron-sulfur cluster binding"/>
    <property type="evidence" value="ECO:0007669"/>
    <property type="project" value="InterPro"/>
</dbReference>
<accession>A0A8J7RLB1</accession>
<comment type="caution">
    <text evidence="3">The sequence shown here is derived from an EMBL/GenBank/DDBJ whole genome shotgun (WGS) entry which is preliminary data.</text>
</comment>
<dbReference type="AlphaFoldDB" id="A0A8J7RLB1"/>
<dbReference type="PANTHER" id="PTHR42845">
    <property type="entry name" value="COENZYME F420-REDUCING HYDROGENASE, GAMMA SUBUNIT"/>
    <property type="match status" value="1"/>
</dbReference>
<dbReference type="EMBL" id="JAFIDN010000002">
    <property type="protein sequence ID" value="MBP3191779.1"/>
    <property type="molecule type" value="Genomic_DNA"/>
</dbReference>
<protein>
    <recommendedName>
        <fullName evidence="2">NADH:ubiquinone oxidoreductase-like 20kDa subunit domain-containing protein</fullName>
    </recommendedName>
</protein>
<evidence type="ECO:0000313" key="3">
    <source>
        <dbReference type="EMBL" id="MBP3191779.1"/>
    </source>
</evidence>
<name>A0A8J7RLB1_9BACT</name>
<evidence type="ECO:0000256" key="1">
    <source>
        <dbReference type="ARBA" id="ARBA00023002"/>
    </source>
</evidence>
<reference evidence="3" key="1">
    <citation type="submission" date="2021-02" db="EMBL/GenBank/DDBJ databases">
        <title>Natronogracilivirga saccharolytica gen. nov. sp. nov. a new anaerobic, haloalkiliphilic carbohydrate-fermenting bacterium from soda lake and proposing of Cyclonatronumiaceae fam. nov. in the phylum Balneolaeota.</title>
        <authorList>
            <person name="Zhilina T.N."/>
            <person name="Sorokin D.Y."/>
            <person name="Zavarzina D.G."/>
            <person name="Toshchakov S.V."/>
            <person name="Kublanov I.V."/>
        </authorList>
    </citation>
    <scope>NUCLEOTIDE SEQUENCE</scope>
    <source>
        <strain evidence="3">Z-1702</strain>
    </source>
</reference>
<dbReference type="Gene3D" id="3.40.50.700">
    <property type="entry name" value="NADH:ubiquinone oxidoreductase-like, 20kDa subunit"/>
    <property type="match status" value="1"/>
</dbReference>
<dbReference type="RefSeq" id="WP_210510539.1">
    <property type="nucleotide sequence ID" value="NZ_JAFIDN010000002.1"/>
</dbReference>
<keyword evidence="4" id="KW-1185">Reference proteome</keyword>
<dbReference type="Pfam" id="PF01058">
    <property type="entry name" value="Oxidored_q6"/>
    <property type="match status" value="1"/>
</dbReference>
<dbReference type="SUPFAM" id="SSF56770">
    <property type="entry name" value="HydA/Nqo6-like"/>
    <property type="match status" value="1"/>
</dbReference>
<evidence type="ECO:0000259" key="2">
    <source>
        <dbReference type="Pfam" id="PF01058"/>
    </source>
</evidence>
<dbReference type="GO" id="GO:0016491">
    <property type="term" value="F:oxidoreductase activity"/>
    <property type="evidence" value="ECO:0007669"/>
    <property type="project" value="UniProtKB-KW"/>
</dbReference>
<dbReference type="PANTHER" id="PTHR42845:SF1">
    <property type="entry name" value="HYDROGENASE SMALL SUBUNIT"/>
    <property type="match status" value="1"/>
</dbReference>
<evidence type="ECO:0000313" key="4">
    <source>
        <dbReference type="Proteomes" id="UP000673975"/>
    </source>
</evidence>
<feature type="domain" description="NADH:ubiquinone oxidoreductase-like 20kDa subunit" evidence="2">
    <location>
        <begin position="14"/>
        <end position="160"/>
    </location>
</feature>
<gene>
    <name evidence="3" type="ORF">NATSA_03790</name>
</gene>
<keyword evidence="1" id="KW-0560">Oxidoreductase</keyword>
<sequence>MKKLSLATLWLDGCSGCHMSLIDIDERIIQLTESYDILYSPLVDYKEFPAKVDVTLLEGAISTDEDLEMVKKIRTSTDMLICFGDCAVTGNVPAMRNRFKVEQVLNRGYVETTPDNKTMPDQYVPKLLDKAYPVHHFVDVDLFLQGCPPSADVIFYTLSEIAAGRTPDLRERTKFG</sequence>
<dbReference type="Proteomes" id="UP000673975">
    <property type="component" value="Unassembled WGS sequence"/>
</dbReference>